<dbReference type="AlphaFoldDB" id="A0AAD4JT93"/>
<evidence type="ECO:0000313" key="2">
    <source>
        <dbReference type="Proteomes" id="UP001200034"/>
    </source>
</evidence>
<proteinExistence type="predicted"/>
<evidence type="ECO:0000313" key="1">
    <source>
        <dbReference type="EMBL" id="KAH8358897.1"/>
    </source>
</evidence>
<dbReference type="PANTHER" id="PTHR11012">
    <property type="entry name" value="PROTEIN KINASE-LIKE DOMAIN-CONTAINING"/>
    <property type="match status" value="1"/>
</dbReference>
<dbReference type="Proteomes" id="UP001200034">
    <property type="component" value="Unassembled WGS sequence"/>
</dbReference>
<organism evidence="1 2">
    <name type="scientific">Drosophila rubida</name>
    <dbReference type="NCBI Taxonomy" id="30044"/>
    <lineage>
        <taxon>Eukaryota</taxon>
        <taxon>Metazoa</taxon>
        <taxon>Ecdysozoa</taxon>
        <taxon>Arthropoda</taxon>
        <taxon>Hexapoda</taxon>
        <taxon>Insecta</taxon>
        <taxon>Pterygota</taxon>
        <taxon>Neoptera</taxon>
        <taxon>Endopterygota</taxon>
        <taxon>Diptera</taxon>
        <taxon>Brachycera</taxon>
        <taxon>Muscomorpha</taxon>
        <taxon>Ephydroidea</taxon>
        <taxon>Drosophilidae</taxon>
        <taxon>Drosophila</taxon>
    </lineage>
</organism>
<accession>A0AAD4JT93</accession>
<name>A0AAD4JT93_9MUSC</name>
<feature type="non-terminal residue" evidence="1">
    <location>
        <position position="1"/>
    </location>
</feature>
<keyword evidence="2" id="KW-1185">Reference proteome</keyword>
<dbReference type="InterPro" id="IPR004119">
    <property type="entry name" value="EcKL"/>
</dbReference>
<sequence length="270" mass="31564">RNMSVDNEKYNSDELVPPQWLNAQFFTEILDSYLKKQELKILQVKLAPASAKGDHYTSIMFRAEVEYTTQSNEKSTISLIVKTIPEEQGHKKALLNNSHIFPTEIAMYTEILPIFEKVLHEAGDESKLYVPCIYHSLEPRQVMVFEDLVPQGYAVVRDRPASKEELRAALEKLGKWHAVSHKILQEQPELFEKLQYDVTTLPNVLQEDFMTTALPVFINMLEKVETLRPFKKYFELMQGKIIDRWVDVIREYRENRQPNGFYVVCHGDFH</sequence>
<dbReference type="EMBL" id="JAJJHW010003409">
    <property type="protein sequence ID" value="KAH8358897.1"/>
    <property type="molecule type" value="Genomic_DNA"/>
</dbReference>
<comment type="caution">
    <text evidence="1">The sequence shown here is derived from an EMBL/GenBank/DDBJ whole genome shotgun (WGS) entry which is preliminary data.</text>
</comment>
<feature type="non-terminal residue" evidence="1">
    <location>
        <position position="270"/>
    </location>
</feature>
<dbReference type="PANTHER" id="PTHR11012:SF12">
    <property type="entry name" value="CHK KINASE-LIKE DOMAIN-CONTAINING PROTEIN-RELATED"/>
    <property type="match status" value="1"/>
</dbReference>
<dbReference type="Pfam" id="PF02958">
    <property type="entry name" value="EcKL"/>
    <property type="match status" value="1"/>
</dbReference>
<reference evidence="1" key="1">
    <citation type="journal article" date="2021" name="Mol. Ecol. Resour.">
        <title>Phylogenomic analyses of the genus Drosophila reveals genomic signals of climate adaptation.</title>
        <authorList>
            <person name="Li F."/>
            <person name="Rane R.V."/>
            <person name="Luria V."/>
            <person name="Xiong Z."/>
            <person name="Chen J."/>
            <person name="Li Z."/>
            <person name="Catullo R.A."/>
            <person name="Griffin P.C."/>
            <person name="Schiffer M."/>
            <person name="Pearce S."/>
            <person name="Lee S.F."/>
            <person name="McElroy K."/>
            <person name="Stocker A."/>
            <person name="Shirriffs J."/>
            <person name="Cockerell F."/>
            <person name="Coppin C."/>
            <person name="Sgro C.M."/>
            <person name="Karger A."/>
            <person name="Cain J.W."/>
            <person name="Weber J.A."/>
            <person name="Santpere G."/>
            <person name="Kirschner M.W."/>
            <person name="Hoffmann A.A."/>
            <person name="Oakeshott J.G."/>
            <person name="Zhang G."/>
        </authorList>
    </citation>
    <scope>NUCLEOTIDE SEQUENCE</scope>
    <source>
        <strain evidence="1">BGI-SZ-2011g</strain>
    </source>
</reference>
<dbReference type="InterPro" id="IPR011009">
    <property type="entry name" value="Kinase-like_dom_sf"/>
</dbReference>
<protein>
    <recommendedName>
        <fullName evidence="3">CHK kinase-like domain-containing protein</fullName>
    </recommendedName>
</protein>
<dbReference type="SUPFAM" id="SSF56112">
    <property type="entry name" value="Protein kinase-like (PK-like)"/>
    <property type="match status" value="1"/>
</dbReference>
<gene>
    <name evidence="1" type="ORF">KR093_003193</name>
</gene>
<evidence type="ECO:0008006" key="3">
    <source>
        <dbReference type="Google" id="ProtNLM"/>
    </source>
</evidence>